<dbReference type="InterPro" id="IPR005625">
    <property type="entry name" value="PepSY-ass_TM"/>
</dbReference>
<evidence type="ECO:0000256" key="1">
    <source>
        <dbReference type="SAM" id="Phobius"/>
    </source>
</evidence>
<dbReference type="Pfam" id="PF03929">
    <property type="entry name" value="PepSY_TM"/>
    <property type="match status" value="1"/>
</dbReference>
<gene>
    <name evidence="2" type="ORF">SAMN05216193_107138</name>
</gene>
<evidence type="ECO:0000313" key="2">
    <source>
        <dbReference type="EMBL" id="SDO04574.1"/>
    </source>
</evidence>
<feature type="transmembrane region" description="Helical" evidence="1">
    <location>
        <begin position="143"/>
        <end position="168"/>
    </location>
</feature>
<dbReference type="RefSeq" id="WP_084312436.1">
    <property type="nucleotide sequence ID" value="NZ_FNIJ01000007.1"/>
</dbReference>
<feature type="transmembrane region" description="Helical" evidence="1">
    <location>
        <begin position="335"/>
        <end position="356"/>
    </location>
</feature>
<organism evidence="2 3">
    <name type="scientific">Pseudomonas jinjuensis</name>
    <dbReference type="NCBI Taxonomy" id="198616"/>
    <lineage>
        <taxon>Bacteria</taxon>
        <taxon>Pseudomonadati</taxon>
        <taxon>Pseudomonadota</taxon>
        <taxon>Gammaproteobacteria</taxon>
        <taxon>Pseudomonadales</taxon>
        <taxon>Pseudomonadaceae</taxon>
        <taxon>Pseudomonas</taxon>
    </lineage>
</organism>
<keyword evidence="1" id="KW-0812">Transmembrane</keyword>
<dbReference type="EMBL" id="FNIJ01000007">
    <property type="protein sequence ID" value="SDO04574.1"/>
    <property type="molecule type" value="Genomic_DNA"/>
</dbReference>
<keyword evidence="1" id="KW-0472">Membrane</keyword>
<dbReference type="PANTHER" id="PTHR34219">
    <property type="entry name" value="IRON-REGULATED INNER MEMBRANE PROTEIN-RELATED"/>
    <property type="match status" value="1"/>
</dbReference>
<dbReference type="OrthoDB" id="6307929at2"/>
<name>A0A1H0GCJ6_9PSED</name>
<keyword evidence="1" id="KW-1133">Transmembrane helix</keyword>
<dbReference type="AlphaFoldDB" id="A0A1H0GCJ6"/>
<protein>
    <submittedName>
        <fullName evidence="2">Uncharacterized iron-regulated membrane protein</fullName>
    </submittedName>
</protein>
<feature type="transmembrane region" description="Helical" evidence="1">
    <location>
        <begin position="189"/>
        <end position="210"/>
    </location>
</feature>
<dbReference type="PANTHER" id="PTHR34219:SF3">
    <property type="entry name" value="BLL7967 PROTEIN"/>
    <property type="match status" value="1"/>
</dbReference>
<evidence type="ECO:0000313" key="3">
    <source>
        <dbReference type="Proteomes" id="UP000242957"/>
    </source>
</evidence>
<proteinExistence type="predicted"/>
<dbReference type="STRING" id="198616.SAMN05216193_107138"/>
<dbReference type="Proteomes" id="UP000242957">
    <property type="component" value="Unassembled WGS sequence"/>
</dbReference>
<reference evidence="3" key="1">
    <citation type="submission" date="2016-10" db="EMBL/GenBank/DDBJ databases">
        <authorList>
            <person name="Varghese N."/>
            <person name="Submissions S."/>
        </authorList>
    </citation>
    <scope>NUCLEOTIDE SEQUENCE [LARGE SCALE GENOMIC DNA]</scope>
    <source>
        <strain evidence="3">JCM 21621</strain>
    </source>
</reference>
<accession>A0A1H0GCJ6</accession>
<keyword evidence="3" id="KW-1185">Reference proteome</keyword>
<sequence>MTARTLRLWYALHKWSSLICTLFMLLLCLTGLPLIFSHELHHASMPELEEVATGTPPARLDAILAAAQTARPGEVVPYLFFDDEEPLVMVASAASFLADPATFHYQFFDLRNGHKLDVPQPTEGILYILLRLHVDMFAGLPGMLFLGLMGLLLVLSIVSGVVLYTPFMRKLDFATVRVRRGRRVRWLDLHNLLGIVTVAWLLVVGFTGSINTLATPIERMWQASELVEMAATHRDRPLPTQLASLDTVLEAVRQRLPEMRVTTLALPGSPFASAHHFGIYLTGDTPLTSRLLTPALVDAASGEVTAVREMPLYAKVLFISQPLHFGDYGGLPLKIVWALLDVVSIVVLGSGLYLWLGRRKAPLEKRLAELDATTEGRA</sequence>